<dbReference type="SUPFAM" id="SSF161098">
    <property type="entry name" value="MetI-like"/>
    <property type="match status" value="1"/>
</dbReference>
<feature type="transmembrane region" description="Helical" evidence="7">
    <location>
        <begin position="133"/>
        <end position="154"/>
    </location>
</feature>
<keyword evidence="5 7" id="KW-1133">Transmembrane helix</keyword>
<organism evidence="10 11">
    <name type="scientific">Leifsonia soli</name>
    <dbReference type="NCBI Taxonomy" id="582665"/>
    <lineage>
        <taxon>Bacteria</taxon>
        <taxon>Bacillati</taxon>
        <taxon>Actinomycetota</taxon>
        <taxon>Actinomycetes</taxon>
        <taxon>Micrococcales</taxon>
        <taxon>Microbacteriaceae</taxon>
        <taxon>Leifsonia</taxon>
    </lineage>
</organism>
<dbReference type="PANTHER" id="PTHR43744:SF12">
    <property type="entry name" value="ABC TRANSPORTER PERMEASE PROTEIN MG189-RELATED"/>
    <property type="match status" value="1"/>
</dbReference>
<dbReference type="PROSITE" id="PS50928">
    <property type="entry name" value="ABC_TM1"/>
    <property type="match status" value="1"/>
</dbReference>
<dbReference type="CDD" id="cd06261">
    <property type="entry name" value="TM_PBP2"/>
    <property type="match status" value="1"/>
</dbReference>
<dbReference type="GO" id="GO:0055085">
    <property type="term" value="P:transmembrane transport"/>
    <property type="evidence" value="ECO:0007669"/>
    <property type="project" value="InterPro"/>
</dbReference>
<evidence type="ECO:0000256" key="8">
    <source>
        <dbReference type="SAM" id="MobiDB-lite"/>
    </source>
</evidence>
<feature type="transmembrane region" description="Helical" evidence="7">
    <location>
        <begin position="37"/>
        <end position="59"/>
    </location>
</feature>
<dbReference type="InterPro" id="IPR000515">
    <property type="entry name" value="MetI-like"/>
</dbReference>
<feature type="transmembrane region" description="Helical" evidence="7">
    <location>
        <begin position="97"/>
        <end position="121"/>
    </location>
</feature>
<feature type="region of interest" description="Disordered" evidence="8">
    <location>
        <begin position="1"/>
        <end position="28"/>
    </location>
</feature>
<dbReference type="GO" id="GO:0005886">
    <property type="term" value="C:plasma membrane"/>
    <property type="evidence" value="ECO:0007669"/>
    <property type="project" value="UniProtKB-SubCell"/>
</dbReference>
<keyword evidence="11" id="KW-1185">Reference proteome</keyword>
<protein>
    <submittedName>
        <fullName evidence="10">Raffinose/stachyose/melibiose transport system permease protein</fullName>
    </submittedName>
</protein>
<dbReference type="Gene3D" id="1.10.3720.10">
    <property type="entry name" value="MetI-like"/>
    <property type="match status" value="1"/>
</dbReference>
<evidence type="ECO:0000259" key="9">
    <source>
        <dbReference type="PROSITE" id="PS50928"/>
    </source>
</evidence>
<keyword evidence="2 7" id="KW-0813">Transport</keyword>
<evidence type="ECO:0000256" key="6">
    <source>
        <dbReference type="ARBA" id="ARBA00023136"/>
    </source>
</evidence>
<gene>
    <name evidence="10" type="ORF">BJ963_003477</name>
</gene>
<reference evidence="10 11" key="1">
    <citation type="submission" date="2020-07" db="EMBL/GenBank/DDBJ databases">
        <title>Sequencing the genomes of 1000 actinobacteria strains.</title>
        <authorList>
            <person name="Klenk H.-P."/>
        </authorList>
    </citation>
    <scope>NUCLEOTIDE SEQUENCE [LARGE SCALE GENOMIC DNA]</scope>
    <source>
        <strain evidence="10 11">DSM 23871</strain>
    </source>
</reference>
<evidence type="ECO:0000256" key="1">
    <source>
        <dbReference type="ARBA" id="ARBA00004651"/>
    </source>
</evidence>
<comment type="caution">
    <text evidence="10">The sequence shown here is derived from an EMBL/GenBank/DDBJ whole genome shotgun (WGS) entry which is preliminary data.</text>
</comment>
<dbReference type="AlphaFoldDB" id="A0A852T2V8"/>
<feature type="domain" description="ABC transmembrane type-1" evidence="9">
    <location>
        <begin position="98"/>
        <end position="289"/>
    </location>
</feature>
<dbReference type="Proteomes" id="UP000589620">
    <property type="component" value="Unassembled WGS sequence"/>
</dbReference>
<proteinExistence type="inferred from homology"/>
<accession>A0A852T2V8</accession>
<dbReference type="InterPro" id="IPR035906">
    <property type="entry name" value="MetI-like_sf"/>
</dbReference>
<feature type="transmembrane region" description="Helical" evidence="7">
    <location>
        <begin position="210"/>
        <end position="235"/>
    </location>
</feature>
<evidence type="ECO:0000256" key="7">
    <source>
        <dbReference type="RuleBase" id="RU363032"/>
    </source>
</evidence>
<feature type="transmembrane region" description="Helical" evidence="7">
    <location>
        <begin position="166"/>
        <end position="189"/>
    </location>
</feature>
<dbReference type="EMBL" id="JACCBJ010000001">
    <property type="protein sequence ID" value="NYD75958.1"/>
    <property type="molecule type" value="Genomic_DNA"/>
</dbReference>
<evidence type="ECO:0000256" key="5">
    <source>
        <dbReference type="ARBA" id="ARBA00022989"/>
    </source>
</evidence>
<comment type="subcellular location">
    <subcellularLocation>
        <location evidence="1 7">Cell membrane</location>
        <topology evidence="1 7">Multi-pass membrane protein</topology>
    </subcellularLocation>
</comment>
<keyword evidence="3" id="KW-1003">Cell membrane</keyword>
<keyword evidence="6 7" id="KW-0472">Membrane</keyword>
<dbReference type="Pfam" id="PF00528">
    <property type="entry name" value="BPD_transp_1"/>
    <property type="match status" value="1"/>
</dbReference>
<feature type="transmembrane region" description="Helical" evidence="7">
    <location>
        <begin position="270"/>
        <end position="289"/>
    </location>
</feature>
<keyword evidence="4 7" id="KW-0812">Transmembrane</keyword>
<dbReference type="RefSeq" id="WP_179457729.1">
    <property type="nucleotide sequence ID" value="NZ_BAAAPX010000001.1"/>
</dbReference>
<sequence length="303" mass="33142">MTTTTAPTDSRPRGTEAPQRTVHAGSRRRRPRRPLRWLILAAAVLIALVMLAPLVLLVLNAFKTGTDYSAHGPLALPTSWSLQSFQDYLDRVDFLRALWNSVVISTLVALLGTLVSLLTAYAIGVGRVRGSTALLAVFLLATMLPQEALIYPLFYGAQATGTFNTVWSVIIVFTVLQAAFGTYLLSSVMSTLPPSLLEAAALDGAGRWRILWSVVYPVMRPTLSVLMVFFFVWTWNEFYIPLILLSDQSVQTVPIALATLQGQNSIDITSLNAGSLLSLLPTLVFFIIFQRTLSRGVTVGSVK</sequence>
<dbReference type="PANTHER" id="PTHR43744">
    <property type="entry name" value="ABC TRANSPORTER PERMEASE PROTEIN MG189-RELATED-RELATED"/>
    <property type="match status" value="1"/>
</dbReference>
<evidence type="ECO:0000256" key="4">
    <source>
        <dbReference type="ARBA" id="ARBA00022692"/>
    </source>
</evidence>
<evidence type="ECO:0000313" key="10">
    <source>
        <dbReference type="EMBL" id="NYD75958.1"/>
    </source>
</evidence>
<evidence type="ECO:0000256" key="3">
    <source>
        <dbReference type="ARBA" id="ARBA00022475"/>
    </source>
</evidence>
<evidence type="ECO:0000313" key="11">
    <source>
        <dbReference type="Proteomes" id="UP000589620"/>
    </source>
</evidence>
<comment type="similarity">
    <text evidence="7">Belongs to the binding-protein-dependent transport system permease family.</text>
</comment>
<evidence type="ECO:0000256" key="2">
    <source>
        <dbReference type="ARBA" id="ARBA00022448"/>
    </source>
</evidence>
<name>A0A852T2V8_9MICO</name>